<name>A0ABZ3F130_9FIRM</name>
<keyword evidence="2" id="KW-1185">Reference proteome</keyword>
<dbReference type="EMBL" id="CP146256">
    <property type="protein sequence ID" value="XAH75350.1"/>
    <property type="molecule type" value="Genomic_DNA"/>
</dbReference>
<proteinExistence type="predicted"/>
<protein>
    <submittedName>
        <fullName evidence="1">Uncharacterized protein</fullName>
    </submittedName>
</protein>
<evidence type="ECO:0000313" key="1">
    <source>
        <dbReference type="EMBL" id="XAH75350.1"/>
    </source>
</evidence>
<organism evidence="1 2">
    <name type="scientific">Kineothrix sedimenti</name>
    <dbReference type="NCBI Taxonomy" id="3123317"/>
    <lineage>
        <taxon>Bacteria</taxon>
        <taxon>Bacillati</taxon>
        <taxon>Bacillota</taxon>
        <taxon>Clostridia</taxon>
        <taxon>Lachnospirales</taxon>
        <taxon>Lachnospiraceae</taxon>
        <taxon>Kineothrix</taxon>
    </lineage>
</organism>
<reference evidence="1 2" key="1">
    <citation type="submission" date="2024-02" db="EMBL/GenBank/DDBJ databases">
        <title>Bacterial strain from lacustrine sediment.</title>
        <authorList>
            <person name="Petit C."/>
            <person name="Fadhlaoui K."/>
        </authorList>
    </citation>
    <scope>NUCLEOTIDE SEQUENCE [LARGE SCALE GENOMIC DNA]</scope>
    <source>
        <strain evidence="1 2">IPX-CK</strain>
    </source>
</reference>
<sequence>MGDWKLTGRLNMILYLSSTQHTNLLDFTGLYHADSEMPIKKMVGNFVLKQFIVYDMRNFSHVTEVVLDRVAFGDSDEEFAEAIEEFLTMYNPRISVICEGLAENSPLFRSLLESGVGNIVCSTDIAEIQLEILECLSKQGMVRYAAKERTKKTGCRKTYRFDCENVHIAVLSSQPRMGATTTAIGLCAWLAAVGASVCYVEESESSILTAMAAAYEMEQTGEGWRLDGVRYGMEPSAEPVNFIVHDFGYQPNPNERANGVGLLLIVCGTKPYELPNSMRFLKRLEAADAYVLCPFTHEAVRSDYAAILQSDFHKVLFLDYQPEPTDGMSNSKQYKTMMTKYIAGA</sequence>
<dbReference type="Proteomes" id="UP001451571">
    <property type="component" value="Chromosome"/>
</dbReference>
<dbReference type="RefSeq" id="WP_342758915.1">
    <property type="nucleotide sequence ID" value="NZ_CP146256.1"/>
</dbReference>
<gene>
    <name evidence="1" type="ORF">V6984_06230</name>
</gene>
<evidence type="ECO:0000313" key="2">
    <source>
        <dbReference type="Proteomes" id="UP001451571"/>
    </source>
</evidence>
<accession>A0ABZ3F130</accession>